<evidence type="ECO:0000313" key="1">
    <source>
        <dbReference type="EMBL" id="OQP66194.1"/>
    </source>
</evidence>
<proteinExistence type="predicted"/>
<dbReference type="RefSeq" id="WP_133054576.1">
    <property type="nucleotide sequence ID" value="NZ_LWBP01000056.1"/>
</dbReference>
<accession>A0A1V9G6M4</accession>
<dbReference type="EMBL" id="LWBP01000056">
    <property type="protein sequence ID" value="OQP66194.1"/>
    <property type="molecule type" value="Genomic_DNA"/>
</dbReference>
<gene>
    <name evidence="1" type="ORF">A4R26_13975</name>
</gene>
<dbReference type="Proteomes" id="UP000192276">
    <property type="component" value="Unassembled WGS sequence"/>
</dbReference>
<comment type="caution">
    <text evidence="1">The sequence shown here is derived from an EMBL/GenBank/DDBJ whole genome shotgun (WGS) entry which is preliminary data.</text>
</comment>
<keyword evidence="2" id="KW-1185">Reference proteome</keyword>
<sequence length="129" mass="15062">MALVPQKLSVTARQTINQKRRIRLAALPCFCKLPNEARPFFRQWHIHAIDVSKINSISYADARQMMQQVRNYYGKSRRDVITIEEFSEYTGKSKSLVRMVVVSRTIEQELKRQCNLNGKTQLSNYKPNS</sequence>
<dbReference type="AlphaFoldDB" id="A0A1V9G6M4"/>
<evidence type="ECO:0000313" key="2">
    <source>
        <dbReference type="Proteomes" id="UP000192276"/>
    </source>
</evidence>
<dbReference type="OrthoDB" id="711499at2"/>
<protein>
    <submittedName>
        <fullName evidence="1">Uncharacterized protein</fullName>
    </submittedName>
</protein>
<name>A0A1V9G6M4_9BACT</name>
<organism evidence="1 2">
    <name type="scientific">Niastella populi</name>
    <dbReference type="NCBI Taxonomy" id="550983"/>
    <lineage>
        <taxon>Bacteria</taxon>
        <taxon>Pseudomonadati</taxon>
        <taxon>Bacteroidota</taxon>
        <taxon>Chitinophagia</taxon>
        <taxon>Chitinophagales</taxon>
        <taxon>Chitinophagaceae</taxon>
        <taxon>Niastella</taxon>
    </lineage>
</organism>
<reference evidence="2" key="1">
    <citation type="submission" date="2016-04" db="EMBL/GenBank/DDBJ databases">
        <authorList>
            <person name="Chen L."/>
            <person name="Zhuang W."/>
            <person name="Wang G."/>
        </authorList>
    </citation>
    <scope>NUCLEOTIDE SEQUENCE [LARGE SCALE GENOMIC DNA]</scope>
    <source>
        <strain evidence="2">208</strain>
    </source>
</reference>